<evidence type="ECO:0000256" key="1">
    <source>
        <dbReference type="SAM" id="Phobius"/>
    </source>
</evidence>
<dbReference type="OrthoDB" id="7862849at2"/>
<dbReference type="Pfam" id="PF10658">
    <property type="entry name" value="DUF2484"/>
    <property type="match status" value="1"/>
</dbReference>
<dbReference type="EMBL" id="FOEP01000006">
    <property type="protein sequence ID" value="SEQ36997.1"/>
    <property type="molecule type" value="Genomic_DNA"/>
</dbReference>
<keyword evidence="3" id="KW-1185">Reference proteome</keyword>
<keyword evidence="1" id="KW-0812">Transmembrane</keyword>
<organism evidence="2 3">
    <name type="scientific">Thalassovita taeanensis</name>
    <dbReference type="NCBI Taxonomy" id="657014"/>
    <lineage>
        <taxon>Bacteria</taxon>
        <taxon>Pseudomonadati</taxon>
        <taxon>Pseudomonadota</taxon>
        <taxon>Alphaproteobacteria</taxon>
        <taxon>Rhodobacterales</taxon>
        <taxon>Roseobacteraceae</taxon>
        <taxon>Thalassovita</taxon>
    </lineage>
</organism>
<evidence type="ECO:0000313" key="2">
    <source>
        <dbReference type="EMBL" id="SEQ36997.1"/>
    </source>
</evidence>
<keyword evidence="1" id="KW-1133">Transmembrane helix</keyword>
<dbReference type="AlphaFoldDB" id="A0A1H9FGD6"/>
<accession>A0A1H9FGD6</accession>
<protein>
    <recommendedName>
        <fullName evidence="4">DUF2484 family protein</fullName>
    </recommendedName>
</protein>
<dbReference type="STRING" id="657014.SAMN04488092_10685"/>
<dbReference type="RefSeq" id="WP_090269789.1">
    <property type="nucleotide sequence ID" value="NZ_FOEP01000006.1"/>
</dbReference>
<evidence type="ECO:0000313" key="3">
    <source>
        <dbReference type="Proteomes" id="UP000198634"/>
    </source>
</evidence>
<evidence type="ECO:0008006" key="4">
    <source>
        <dbReference type="Google" id="ProtNLM"/>
    </source>
</evidence>
<feature type="transmembrane region" description="Helical" evidence="1">
    <location>
        <begin position="29"/>
        <end position="47"/>
    </location>
</feature>
<sequence>MSLSLILVCLWAVVANVGAMVPSKRYHWPFAWVLIGVGIPILGLVVYQHGPWLGLIVLAAAMSILRWPVIYLLRRIRKLVRVHDADA</sequence>
<dbReference type="InterPro" id="IPR018919">
    <property type="entry name" value="DUF2484"/>
</dbReference>
<proteinExistence type="predicted"/>
<feature type="transmembrane region" description="Helical" evidence="1">
    <location>
        <begin position="52"/>
        <end position="73"/>
    </location>
</feature>
<keyword evidence="1" id="KW-0472">Membrane</keyword>
<gene>
    <name evidence="2" type="ORF">SAMN04488092_10685</name>
</gene>
<reference evidence="2 3" key="1">
    <citation type="submission" date="2016-10" db="EMBL/GenBank/DDBJ databases">
        <authorList>
            <person name="de Groot N.N."/>
        </authorList>
    </citation>
    <scope>NUCLEOTIDE SEQUENCE [LARGE SCALE GENOMIC DNA]</scope>
    <source>
        <strain evidence="2 3">DSM 22007</strain>
    </source>
</reference>
<dbReference type="Proteomes" id="UP000198634">
    <property type="component" value="Unassembled WGS sequence"/>
</dbReference>
<name>A0A1H9FGD6_9RHOB</name>